<comment type="caution">
    <text evidence="16">The sequence shown here is derived from an EMBL/GenBank/DDBJ whole genome shotgun (WGS) entry which is preliminary data.</text>
</comment>
<dbReference type="InterPro" id="IPR017853">
    <property type="entry name" value="GH"/>
</dbReference>
<dbReference type="SMART" id="SM00642">
    <property type="entry name" value="Aamy"/>
    <property type="match status" value="1"/>
</dbReference>
<evidence type="ECO:0000256" key="2">
    <source>
        <dbReference type="ARBA" id="ARBA00005684"/>
    </source>
</evidence>
<dbReference type="Pfam" id="PF02922">
    <property type="entry name" value="CBM_48"/>
    <property type="match status" value="1"/>
</dbReference>
<dbReference type="EC" id="2.4.1.25" evidence="4 13"/>
<dbReference type="GO" id="GO:0004134">
    <property type="term" value="F:4-alpha-glucanotransferase activity"/>
    <property type="evidence" value="ECO:0007669"/>
    <property type="project" value="UniProtKB-EC"/>
</dbReference>
<dbReference type="InterPro" id="IPR006047">
    <property type="entry name" value="GH13_cat_dom"/>
</dbReference>
<evidence type="ECO:0000313" key="17">
    <source>
        <dbReference type="Proteomes" id="UP000315751"/>
    </source>
</evidence>
<reference evidence="16 17" key="1">
    <citation type="submission" date="2019-06" db="EMBL/GenBank/DDBJ databases">
        <title>Genomic Encyclopedia of Type Strains, Phase IV (KMG-V): Genome sequencing to study the core and pangenomes of soil and plant-associated prokaryotes.</title>
        <authorList>
            <person name="Whitman W."/>
        </authorList>
    </citation>
    <scope>NUCLEOTIDE SEQUENCE [LARGE SCALE GENOMIC DNA]</scope>
    <source>
        <strain evidence="16 17">BR 11622</strain>
    </source>
</reference>
<dbReference type="Gene3D" id="2.60.40.1180">
    <property type="entry name" value="Golgi alpha-mannosidase II"/>
    <property type="match status" value="1"/>
</dbReference>
<dbReference type="NCBIfam" id="TIGR02100">
    <property type="entry name" value="glgX_debranch"/>
    <property type="match status" value="1"/>
</dbReference>
<dbReference type="Gene3D" id="2.60.40.10">
    <property type="entry name" value="Immunoglobulins"/>
    <property type="match status" value="1"/>
</dbReference>
<dbReference type="RefSeq" id="WP_211102380.1">
    <property type="nucleotide sequence ID" value="NZ_VITR01000034.1"/>
</dbReference>
<dbReference type="GO" id="GO:0005980">
    <property type="term" value="P:glycogen catabolic process"/>
    <property type="evidence" value="ECO:0007669"/>
    <property type="project" value="InterPro"/>
</dbReference>
<comment type="catalytic activity">
    <reaction evidence="1 13">
        <text>Transfers a segment of a (1-&gt;4)-alpha-D-glucan to a new position in an acceptor, which may be glucose or a (1-&gt;4)-alpha-D-glucan.</text>
        <dbReference type="EC" id="2.4.1.25"/>
    </reaction>
</comment>
<dbReference type="InterPro" id="IPR011837">
    <property type="entry name" value="Glycogen_debranch_GlgX"/>
</dbReference>
<evidence type="ECO:0000259" key="15">
    <source>
        <dbReference type="SMART" id="SM00642"/>
    </source>
</evidence>
<keyword evidence="7 13" id="KW-0808">Transferase</keyword>
<organism evidence="16 17">
    <name type="scientific">Nitrospirillum amazonense</name>
    <dbReference type="NCBI Taxonomy" id="28077"/>
    <lineage>
        <taxon>Bacteria</taxon>
        <taxon>Pseudomonadati</taxon>
        <taxon>Pseudomonadota</taxon>
        <taxon>Alphaproteobacteria</taxon>
        <taxon>Rhodospirillales</taxon>
        <taxon>Azospirillaceae</taxon>
        <taxon>Nitrospirillum</taxon>
    </lineage>
</organism>
<feature type="domain" description="Glycosyl hydrolase family 13 catalytic" evidence="15">
    <location>
        <begin position="184"/>
        <end position="579"/>
    </location>
</feature>
<evidence type="ECO:0000256" key="5">
    <source>
        <dbReference type="ARBA" id="ARBA00020295"/>
    </source>
</evidence>
<name>A0A560GH53_9PROT</name>
<dbReference type="CDD" id="cd11326">
    <property type="entry name" value="AmyAc_Glg_debranch"/>
    <property type="match status" value="1"/>
</dbReference>
<evidence type="ECO:0000256" key="3">
    <source>
        <dbReference type="ARBA" id="ARBA00008061"/>
    </source>
</evidence>
<dbReference type="CDD" id="cd02856">
    <property type="entry name" value="E_set_GDE_Isoamylase_N"/>
    <property type="match status" value="1"/>
</dbReference>
<comment type="similarity">
    <text evidence="3">Belongs to the glycosyl hydrolase 13 family.</text>
</comment>
<evidence type="ECO:0000256" key="7">
    <source>
        <dbReference type="ARBA" id="ARBA00022679"/>
    </source>
</evidence>
<evidence type="ECO:0000256" key="4">
    <source>
        <dbReference type="ARBA" id="ARBA00012560"/>
    </source>
</evidence>
<evidence type="ECO:0000256" key="14">
    <source>
        <dbReference type="SAM" id="MobiDB-lite"/>
    </source>
</evidence>
<keyword evidence="6 13" id="KW-0328">Glycosyltransferase</keyword>
<dbReference type="PANTHER" id="PTHR43002">
    <property type="entry name" value="GLYCOGEN DEBRANCHING ENZYME"/>
    <property type="match status" value="1"/>
</dbReference>
<evidence type="ECO:0000256" key="11">
    <source>
        <dbReference type="ARBA" id="ARBA00031423"/>
    </source>
</evidence>
<dbReference type="EMBL" id="VITR01000034">
    <property type="protein sequence ID" value="TWB33278.1"/>
    <property type="molecule type" value="Genomic_DNA"/>
</dbReference>
<feature type="region of interest" description="Disordered" evidence="14">
    <location>
        <begin position="1"/>
        <end position="28"/>
    </location>
</feature>
<evidence type="ECO:0000256" key="12">
    <source>
        <dbReference type="ARBA" id="ARBA00031501"/>
    </source>
</evidence>
<dbReference type="Proteomes" id="UP000315751">
    <property type="component" value="Unassembled WGS sequence"/>
</dbReference>
<evidence type="ECO:0000313" key="16">
    <source>
        <dbReference type="EMBL" id="TWB33278.1"/>
    </source>
</evidence>
<dbReference type="InterPro" id="IPR013780">
    <property type="entry name" value="Glyco_hydro_b"/>
</dbReference>
<dbReference type="SUPFAM" id="SSF51445">
    <property type="entry name" value="(Trans)glycosidases"/>
    <property type="match status" value="2"/>
</dbReference>
<dbReference type="NCBIfam" id="TIGR00217">
    <property type="entry name" value="malQ"/>
    <property type="match status" value="1"/>
</dbReference>
<dbReference type="Pfam" id="PF02446">
    <property type="entry name" value="Glyco_hydro_77"/>
    <property type="match status" value="1"/>
</dbReference>
<evidence type="ECO:0000256" key="8">
    <source>
        <dbReference type="ARBA" id="ARBA00022801"/>
    </source>
</evidence>
<sequence>MSGALVDGPSGERVRHRPTDGPGQPEPLGVSVVDGGINVAVYSAHATAIDLCLFEGGAEVARVTLTERTGDVFHGFVAGVAAGQRYGLRAHGPFDPRAGHRFNPAKLLLDPYATRLDGPFILHPSQFSHRLGDPDADLGADPVDSAPHVPKAVVEAPFDPGPVMRPRVPWDRTVVYECPVKGFTALHDRVPEAIRGTFAGLGHPAAVDYLKRLGVTTLEILPAMAWVDERHLPPLGLTNAWGYNPIAFHAPDPRLAPGGWAEVRAAVAALHAAGIEVILDVVLNHSGESDELGPTLSLRGLDNARYYRLRPDDRRYYVNDTGCGNTLPVDRPVLMRLALDALRTWAVRAGLDGFRFDLAATLGRTGSGFDPDSPFLSALAQDPVLRDLKLIAEPWDIGPGGYQPGGFPAAWGEWNDKFRDDVRRFWRSDDHKVGALATRLAGSSDLFGAKRRPSRSVNFIVAHDGFSLADLVAYQGKHNEANGEANRDGTDDNASWNHGVEGASDDPAVIAARRRDLRALIATLVVARGTPMLGMGAEAGRSQDGNNNAYAQDNRLNWLDHGAIDTGLYDFTRRAIALRRDHPALRADHFLTGEPGPDGVPDVEWLRLDGQAMTEGDWGGESALVAVFAAPAEQGAMDRVAVLLNRGWQERTAVPPWNRPGHVWHQVLDSGANGGGEDVAMAGPFTLGARSVVVLAERAANPGHRRGLPTSDLLDRYARAAGIAPDWWDEMGGHHTVPDDSKRALLGAMGMDADTLGAVRDGLERLSNDGPFRPLPRTVVATAGQAVRLTLPDAGSRADLVLYLEGGEARTFKVPDGDRHSFTAPDGRRGMAVTVEIGPLPAGVHRVSLAHRPEVAATVVVAPPRAHWPAALSEGRRFGIGAHLYALRRRGDQGVGDFTTLARLGAGAGGLGAATVGINPLHALFGGDRERASPYHPSDRRFLDPLYIDVAALGDADPLGAAANLLAKEGSAVDTLAARRAIDYPAVWALKRRALAAVHAGFGDLARRQPDHPAVRDLAAFRAAGGDSLARFARFEALADAHLGPWTTWPEAARTPEASVAAGETDFHSWLQWLADRQLAAAAQAAAQGGLRLGFYRDLAVGAAPDGAETWGTPGAFALGASVGAPPDLFSAEGQVWNLPPPIPLVQEATAGAAFAELLAANMRHAGLLRVDHVMGLNRLFWVPNGASGRDGAYVRAPFDVLLARLLLESHRAGVAVVGEDLGTVPEGFRERLTDAGILSYRVLWFEREGGRFRDPVRWPANAAACVSTHDLPTLTGWWTGADIAEKRSLGLLTDTASAEAHAARRRERRVLLDQVAAAGLLPAADLPAEEGDLDDAVAAAIHAFVAAAPSALMLAQADDLAGEGEAVNLPGTDRERPNWRRRLLPDLDAILSSDRSRAILSASAQGRNAPSAAPDRR</sequence>
<dbReference type="InterPro" id="IPR003385">
    <property type="entry name" value="Glyco_hydro_77"/>
</dbReference>
<evidence type="ECO:0000256" key="9">
    <source>
        <dbReference type="ARBA" id="ARBA00023277"/>
    </source>
</evidence>
<dbReference type="InterPro" id="IPR013783">
    <property type="entry name" value="Ig-like_fold"/>
</dbReference>
<evidence type="ECO:0000256" key="13">
    <source>
        <dbReference type="RuleBase" id="RU361207"/>
    </source>
</evidence>
<keyword evidence="10" id="KW-0326">Glycosidase</keyword>
<dbReference type="InterPro" id="IPR044505">
    <property type="entry name" value="GlgX_Isoamylase_N_E_set"/>
</dbReference>
<evidence type="ECO:0000256" key="10">
    <source>
        <dbReference type="ARBA" id="ARBA00023295"/>
    </source>
</evidence>
<dbReference type="InterPro" id="IPR014756">
    <property type="entry name" value="Ig_E-set"/>
</dbReference>
<dbReference type="SUPFAM" id="SSF81296">
    <property type="entry name" value="E set domains"/>
    <property type="match status" value="1"/>
</dbReference>
<gene>
    <name evidence="16" type="ORF">FBZ90_1348</name>
</gene>
<dbReference type="SUPFAM" id="SSF51011">
    <property type="entry name" value="Glycosyl hydrolase domain"/>
    <property type="match status" value="1"/>
</dbReference>
<evidence type="ECO:0000256" key="1">
    <source>
        <dbReference type="ARBA" id="ARBA00000439"/>
    </source>
</evidence>
<protein>
    <recommendedName>
        <fullName evidence="5 13">4-alpha-glucanotransferase</fullName>
        <ecNumber evidence="4 13">2.4.1.25</ecNumber>
    </recommendedName>
    <alternativeName>
        <fullName evidence="11 13">Amylomaltase</fullName>
    </alternativeName>
    <alternativeName>
        <fullName evidence="12 13">Disproportionating enzyme</fullName>
    </alternativeName>
</protein>
<keyword evidence="8" id="KW-0378">Hydrolase</keyword>
<dbReference type="Pfam" id="PF21226">
    <property type="entry name" value="MalQ_N"/>
    <property type="match status" value="1"/>
</dbReference>
<keyword evidence="9 13" id="KW-0119">Carbohydrate metabolism</keyword>
<keyword evidence="17" id="KW-1185">Reference proteome</keyword>
<dbReference type="InterPro" id="IPR004193">
    <property type="entry name" value="Glyco_hydro_13_N"/>
</dbReference>
<proteinExistence type="inferred from homology"/>
<dbReference type="Gene3D" id="3.20.20.80">
    <property type="entry name" value="Glycosidases"/>
    <property type="match status" value="2"/>
</dbReference>
<dbReference type="InterPro" id="IPR048458">
    <property type="entry name" value="MalQ_N"/>
</dbReference>
<accession>A0A560GH53</accession>
<comment type="similarity">
    <text evidence="2 13">Belongs to the disproportionating enzyme family.</text>
</comment>
<feature type="compositionally biased region" description="Basic and acidic residues" evidence="14">
    <location>
        <begin position="10"/>
        <end position="19"/>
    </location>
</feature>
<evidence type="ECO:0000256" key="6">
    <source>
        <dbReference type="ARBA" id="ARBA00022676"/>
    </source>
</evidence>
<dbReference type="GO" id="GO:0004135">
    <property type="term" value="F:amylo-alpha-1,6-glucosidase activity"/>
    <property type="evidence" value="ECO:0007669"/>
    <property type="project" value="InterPro"/>
</dbReference>